<dbReference type="RefSeq" id="WP_184209202.1">
    <property type="nucleotide sequence ID" value="NZ_JACHIF010000005.1"/>
</dbReference>
<gene>
    <name evidence="1" type="ORF">HNQ64_002668</name>
</gene>
<dbReference type="Pfam" id="PF14345">
    <property type="entry name" value="GDYXXLXY"/>
    <property type="match status" value="1"/>
</dbReference>
<evidence type="ECO:0000313" key="1">
    <source>
        <dbReference type="EMBL" id="MBB5038405.1"/>
    </source>
</evidence>
<sequence>MKSALLILWLAVVAGVLGYLVWQKEQTVAQGRLVLLELAPRDPRSLMQGDYMVLRYSLAQEMENQPEKLAQKGLLVLKLDERGVGKGLRLHQGEALGPDEQLLIYRDRQGLRIGAESFFFQEGDAALYENGRYGELKVDAEGNSVLTGLRDADLKPLGRPVIQ</sequence>
<evidence type="ECO:0000313" key="2">
    <source>
        <dbReference type="Proteomes" id="UP000534294"/>
    </source>
</evidence>
<dbReference type="Proteomes" id="UP000534294">
    <property type="component" value="Unassembled WGS sequence"/>
</dbReference>
<proteinExistence type="predicted"/>
<reference evidence="1 2" key="1">
    <citation type="submission" date="2020-08" db="EMBL/GenBank/DDBJ databases">
        <title>Genomic Encyclopedia of Type Strains, Phase IV (KMG-IV): sequencing the most valuable type-strain genomes for metagenomic binning, comparative biology and taxonomic classification.</title>
        <authorList>
            <person name="Goeker M."/>
        </authorList>
    </citation>
    <scope>NUCLEOTIDE SEQUENCE [LARGE SCALE GENOMIC DNA]</scope>
    <source>
        <strain evidence="1 2">DSM 12251</strain>
    </source>
</reference>
<dbReference type="AlphaFoldDB" id="A0A7W8DQN9"/>
<organism evidence="1 2">
    <name type="scientific">Prosthecobacter dejongeii</name>
    <dbReference type="NCBI Taxonomy" id="48465"/>
    <lineage>
        <taxon>Bacteria</taxon>
        <taxon>Pseudomonadati</taxon>
        <taxon>Verrucomicrobiota</taxon>
        <taxon>Verrucomicrobiia</taxon>
        <taxon>Verrucomicrobiales</taxon>
        <taxon>Verrucomicrobiaceae</taxon>
        <taxon>Prosthecobacter</taxon>
    </lineage>
</organism>
<dbReference type="InterPro" id="IPR025833">
    <property type="entry name" value="GDYXXLXY"/>
</dbReference>
<accession>A0A7W8DQN9</accession>
<dbReference type="EMBL" id="JACHIF010000005">
    <property type="protein sequence ID" value="MBB5038405.1"/>
    <property type="molecule type" value="Genomic_DNA"/>
</dbReference>
<keyword evidence="2" id="KW-1185">Reference proteome</keyword>
<name>A0A7W8DQN9_9BACT</name>
<comment type="caution">
    <text evidence="1">The sequence shown here is derived from an EMBL/GenBank/DDBJ whole genome shotgun (WGS) entry which is preliminary data.</text>
</comment>
<protein>
    <submittedName>
        <fullName evidence="1">Putative membrane-anchored protein</fullName>
    </submittedName>
</protein>